<dbReference type="Gene3D" id="1.10.357.10">
    <property type="entry name" value="Tetracycline Repressor, domain 2"/>
    <property type="match status" value="1"/>
</dbReference>
<dbReference type="PANTHER" id="PTHR30055">
    <property type="entry name" value="HTH-TYPE TRANSCRIPTIONAL REGULATOR RUTR"/>
    <property type="match status" value="1"/>
</dbReference>
<organism evidence="4 5">
    <name type="scientific">[Mycobacterium] wendilense</name>
    <dbReference type="NCBI Taxonomy" id="3064284"/>
    <lineage>
        <taxon>Bacteria</taxon>
        <taxon>Bacillati</taxon>
        <taxon>Actinomycetota</taxon>
        <taxon>Actinomycetes</taxon>
        <taxon>Mycobacteriales</taxon>
        <taxon>Mycobacteriaceae</taxon>
        <taxon>Mycolicibacter</taxon>
    </lineage>
</organism>
<evidence type="ECO:0000256" key="1">
    <source>
        <dbReference type="ARBA" id="ARBA00023125"/>
    </source>
</evidence>
<evidence type="ECO:0000313" key="4">
    <source>
        <dbReference type="EMBL" id="CAJ1580785.1"/>
    </source>
</evidence>
<evidence type="ECO:0000256" key="2">
    <source>
        <dbReference type="PROSITE-ProRule" id="PRU00335"/>
    </source>
</evidence>
<evidence type="ECO:0000259" key="3">
    <source>
        <dbReference type="PROSITE" id="PS50977"/>
    </source>
</evidence>
<dbReference type="EMBL" id="OY726395">
    <property type="protein sequence ID" value="CAJ1580785.1"/>
    <property type="molecule type" value="Genomic_DNA"/>
</dbReference>
<name>A0ABM9MAZ6_9MYCO</name>
<sequence>MAGNNWLASPRSEAAVDRILDAAGELFARRPAASVGMNEIARAAGCSRATLYRYFENREALYTAYVHREAYAVHHQLLESLEGIDDPRQRLVQALLTSLRLVRNNAALQSWFAAGTAPIGAEIAESSDVVKAMSAAFVVSLSPGDPDTDPEAVERKARWIVRVLTSLLLFPGRDDDDERRMTEEFLAPVVTPRDQATQ</sequence>
<dbReference type="SUPFAM" id="SSF46689">
    <property type="entry name" value="Homeodomain-like"/>
    <property type="match status" value="1"/>
</dbReference>
<reference evidence="4 5" key="1">
    <citation type="submission" date="2023-08" db="EMBL/GenBank/DDBJ databases">
        <authorList>
            <person name="Folkvardsen B D."/>
            <person name="Norman A."/>
        </authorList>
    </citation>
    <scope>NUCLEOTIDE SEQUENCE [LARGE SCALE GENOMIC DNA]</scope>
    <source>
        <strain evidence="4 5">Mu0050</strain>
    </source>
</reference>
<dbReference type="InterPro" id="IPR009057">
    <property type="entry name" value="Homeodomain-like_sf"/>
</dbReference>
<gene>
    <name evidence="4" type="ORF">MU0050_001216</name>
</gene>
<dbReference type="PANTHER" id="PTHR30055:SF200">
    <property type="entry name" value="HTH-TYPE TRANSCRIPTIONAL REPRESSOR BDCR"/>
    <property type="match status" value="1"/>
</dbReference>
<dbReference type="Proteomes" id="UP001190466">
    <property type="component" value="Chromosome"/>
</dbReference>
<proteinExistence type="predicted"/>
<accession>A0ABM9MAZ6</accession>
<feature type="DNA-binding region" description="H-T-H motif" evidence="2">
    <location>
        <begin position="36"/>
        <end position="55"/>
    </location>
</feature>
<dbReference type="RefSeq" id="WP_316515184.1">
    <property type="nucleotide sequence ID" value="NZ_OY726395.1"/>
</dbReference>
<evidence type="ECO:0000313" key="5">
    <source>
        <dbReference type="Proteomes" id="UP001190466"/>
    </source>
</evidence>
<dbReference type="PRINTS" id="PR00455">
    <property type="entry name" value="HTHTETR"/>
</dbReference>
<dbReference type="InterPro" id="IPR050109">
    <property type="entry name" value="HTH-type_TetR-like_transc_reg"/>
</dbReference>
<feature type="domain" description="HTH tetR-type" evidence="3">
    <location>
        <begin position="13"/>
        <end position="73"/>
    </location>
</feature>
<keyword evidence="1 2" id="KW-0238">DNA-binding</keyword>
<dbReference type="InterPro" id="IPR001647">
    <property type="entry name" value="HTH_TetR"/>
</dbReference>
<keyword evidence="5" id="KW-1185">Reference proteome</keyword>
<dbReference type="Pfam" id="PF00440">
    <property type="entry name" value="TetR_N"/>
    <property type="match status" value="1"/>
</dbReference>
<protein>
    <submittedName>
        <fullName evidence="4">TetR/AcrR family transcriptional regulator</fullName>
    </submittedName>
</protein>
<dbReference type="PROSITE" id="PS50977">
    <property type="entry name" value="HTH_TETR_2"/>
    <property type="match status" value="1"/>
</dbReference>